<dbReference type="InterPro" id="IPR026869">
    <property type="entry name" value="EgtC-like"/>
</dbReference>
<dbReference type="CDD" id="cd01908">
    <property type="entry name" value="YafJ"/>
    <property type="match status" value="1"/>
</dbReference>
<sequence length="344" mass="37793">MRSSDAYVAVSARVAQDSVIFFKNIIVAGAKRAREALRVRIMCQLLGMNCAAPTDVTFSFTGFAARGGVTDHHADGFGIAFFEDKACRLFIDHQASATSPIAELVKKYPIKSKNTIAHIRKATQGRIVLENCHPFQRELWGRHWIFAHNGDLRDYAPALGGVYLPVGTTDSELAFCAIMQHLRACFPSTHPPLNELFDALAQATREITRHGVFNFLLSNGQALFVHCSTHLYYLVRSWPFSTAHLIDTDVTIDFAQYTTPEDRVAVIATQPLTDNETWTRFAPGDLAMFQAGQLLCSVNVPVPADVAAKAREPLCKAAVESVLSTNEDGEFTIESTDDAAAVQS</sequence>
<keyword evidence="3" id="KW-0808">Transferase</keyword>
<dbReference type="AlphaFoldDB" id="A0A2P5KCX1"/>
<protein>
    <submittedName>
        <fullName evidence="3">Glutamine amidotransferase</fullName>
    </submittedName>
</protein>
<gene>
    <name evidence="3" type="ORF">B0O95_103251</name>
</gene>
<evidence type="ECO:0000313" key="3">
    <source>
        <dbReference type="EMBL" id="PPB84558.1"/>
    </source>
</evidence>
<evidence type="ECO:0000259" key="2">
    <source>
        <dbReference type="PROSITE" id="PS51278"/>
    </source>
</evidence>
<dbReference type="SUPFAM" id="SSF56235">
    <property type="entry name" value="N-terminal nucleophile aminohydrolases (Ntn hydrolases)"/>
    <property type="match status" value="1"/>
</dbReference>
<keyword evidence="1 3" id="KW-0315">Glutamine amidotransferase</keyword>
<dbReference type="Proteomes" id="UP000243096">
    <property type="component" value="Unassembled WGS sequence"/>
</dbReference>
<evidence type="ECO:0000256" key="1">
    <source>
        <dbReference type="ARBA" id="ARBA00022962"/>
    </source>
</evidence>
<name>A0A2P5KCX1_9BURK</name>
<dbReference type="PROSITE" id="PS51278">
    <property type="entry name" value="GATASE_TYPE_2"/>
    <property type="match status" value="1"/>
</dbReference>
<dbReference type="PANTHER" id="PTHR42824">
    <property type="entry name" value="GLUTAMINE AMIDOTRANSFERASE"/>
    <property type="match status" value="1"/>
</dbReference>
<feature type="domain" description="Glutamine amidotransferase type-2" evidence="2">
    <location>
        <begin position="43"/>
        <end position="292"/>
    </location>
</feature>
<keyword evidence="4" id="KW-1185">Reference proteome</keyword>
<dbReference type="Gene3D" id="3.60.20.10">
    <property type="entry name" value="Glutamine Phosphoribosylpyrophosphate, subunit 1, domain 1"/>
    <property type="match status" value="1"/>
</dbReference>
<dbReference type="PANTHER" id="PTHR42824:SF1">
    <property type="entry name" value="GLUTAMINE AMIDOTRANSFERASE YAFJ-RELATED"/>
    <property type="match status" value="1"/>
</dbReference>
<dbReference type="InterPro" id="IPR029055">
    <property type="entry name" value="Ntn_hydrolases_N"/>
</dbReference>
<dbReference type="GO" id="GO:0016740">
    <property type="term" value="F:transferase activity"/>
    <property type="evidence" value="ECO:0007669"/>
    <property type="project" value="UniProtKB-KW"/>
</dbReference>
<evidence type="ECO:0000313" key="4">
    <source>
        <dbReference type="Proteomes" id="UP000243096"/>
    </source>
</evidence>
<dbReference type="Pfam" id="PF13230">
    <property type="entry name" value="GATase_4"/>
    <property type="match status" value="1"/>
</dbReference>
<proteinExistence type="predicted"/>
<reference evidence="3 4" key="1">
    <citation type="submission" date="2018-01" db="EMBL/GenBank/DDBJ databases">
        <title>Genomic Encyclopedia of Type Strains, Phase III (KMG-III): the genomes of soil and plant-associated and newly described type strains.</title>
        <authorList>
            <person name="Whitman W."/>
        </authorList>
    </citation>
    <scope>NUCLEOTIDE SEQUENCE [LARGE SCALE GENOMIC DNA]</scope>
    <source>
        <strain evidence="3 4">HKI456</strain>
    </source>
</reference>
<comment type="caution">
    <text evidence="3">The sequence shown here is derived from an EMBL/GenBank/DDBJ whole genome shotgun (WGS) entry which is preliminary data.</text>
</comment>
<organism evidence="3 4">
    <name type="scientific">Mycetohabitans endofungorum</name>
    <dbReference type="NCBI Taxonomy" id="417203"/>
    <lineage>
        <taxon>Bacteria</taxon>
        <taxon>Pseudomonadati</taxon>
        <taxon>Pseudomonadota</taxon>
        <taxon>Betaproteobacteria</taxon>
        <taxon>Burkholderiales</taxon>
        <taxon>Burkholderiaceae</taxon>
        <taxon>Mycetohabitans</taxon>
    </lineage>
</organism>
<dbReference type="EMBL" id="PRDW01000003">
    <property type="protein sequence ID" value="PPB84558.1"/>
    <property type="molecule type" value="Genomic_DNA"/>
</dbReference>
<dbReference type="InterPro" id="IPR017932">
    <property type="entry name" value="GATase_2_dom"/>
</dbReference>
<accession>A0A2P5KCX1</accession>